<evidence type="ECO:0000313" key="11">
    <source>
        <dbReference type="EMBL" id="MCD5563021.1"/>
    </source>
</evidence>
<comment type="catalytic activity">
    <reaction evidence="7 8">
        <text>5-amino-1-(5-phospho-D-ribosyl)imidazole-4-carboxylate + L-aspartate + ATP = (2S)-2-[5-amino-1-(5-phospho-beta-D-ribosyl)imidazole-4-carboxamido]succinate + ADP + phosphate + 2 H(+)</text>
        <dbReference type="Rhea" id="RHEA:22628"/>
        <dbReference type="ChEBI" id="CHEBI:15378"/>
        <dbReference type="ChEBI" id="CHEBI:29991"/>
        <dbReference type="ChEBI" id="CHEBI:30616"/>
        <dbReference type="ChEBI" id="CHEBI:43474"/>
        <dbReference type="ChEBI" id="CHEBI:58443"/>
        <dbReference type="ChEBI" id="CHEBI:77657"/>
        <dbReference type="ChEBI" id="CHEBI:456216"/>
        <dbReference type="EC" id="6.3.2.6"/>
    </reaction>
</comment>
<reference evidence="10" key="1">
    <citation type="submission" date="2018-07" db="EMBL/GenBank/DDBJ databases">
        <authorList>
            <person name="Somerville V."/>
        </authorList>
    </citation>
    <scope>NUCLEOTIDE SEQUENCE</scope>
    <source>
        <strain evidence="10">NWC_2_2</strain>
    </source>
</reference>
<keyword evidence="5 8" id="KW-0658">Purine biosynthesis</keyword>
<dbReference type="EMBL" id="CP031023">
    <property type="protein sequence ID" value="AZA15831.1"/>
    <property type="molecule type" value="Genomic_DNA"/>
</dbReference>
<dbReference type="InterPro" id="IPR050089">
    <property type="entry name" value="SAICAR_synthetase"/>
</dbReference>
<comment type="similarity">
    <text evidence="2 8">Belongs to the SAICAR synthetase family.</text>
</comment>
<reference evidence="11 12" key="2">
    <citation type="submission" date="2021-12" db="EMBL/GenBank/DDBJ databases">
        <title>Antimicrobial susceptibility of Lactobacillus delbrueckii subsp. lactis obtained from milk products and other habitats.</title>
        <authorList>
            <person name="Shani N."/>
        </authorList>
    </citation>
    <scope>NUCLEOTIDE SEQUENCE [LARGE SCALE GENOMIC DNA]</scope>
    <source>
        <strain evidence="11 12">FAM 21755</strain>
    </source>
</reference>
<protein>
    <recommendedName>
        <fullName evidence="8">Phosphoribosylaminoimidazole-succinocarboxamide synthase</fullName>
        <ecNumber evidence="8">6.3.2.6</ecNumber>
    </recommendedName>
    <alternativeName>
        <fullName evidence="8">SAICAR synthetase</fullName>
    </alternativeName>
</protein>
<evidence type="ECO:0000256" key="2">
    <source>
        <dbReference type="ARBA" id="ARBA00010190"/>
    </source>
</evidence>
<proteinExistence type="inferred from homology"/>
<evidence type="ECO:0000256" key="4">
    <source>
        <dbReference type="ARBA" id="ARBA00022741"/>
    </source>
</evidence>
<dbReference type="RefSeq" id="WP_003615550.1">
    <property type="nucleotide sequence ID" value="NZ_BJLO01000004.1"/>
</dbReference>
<dbReference type="HAMAP" id="MF_00137">
    <property type="entry name" value="SAICAR_synth"/>
    <property type="match status" value="1"/>
</dbReference>
<evidence type="ECO:0000259" key="9">
    <source>
        <dbReference type="Pfam" id="PF01259"/>
    </source>
</evidence>
<dbReference type="OrthoDB" id="9801549at2"/>
<keyword evidence="4 8" id="KW-0547">Nucleotide-binding</keyword>
<evidence type="ECO:0000313" key="10">
    <source>
        <dbReference type="EMBL" id="AZA15831.1"/>
    </source>
</evidence>
<evidence type="ECO:0000256" key="1">
    <source>
        <dbReference type="ARBA" id="ARBA00004672"/>
    </source>
</evidence>
<dbReference type="GO" id="GO:0004639">
    <property type="term" value="F:phosphoribosylaminoimidazolesuccinocarboxamide synthase activity"/>
    <property type="evidence" value="ECO:0007669"/>
    <property type="project" value="UniProtKB-UniRule"/>
</dbReference>
<keyword evidence="3 8" id="KW-0436">Ligase</keyword>
<accession>A0A061CHC4</accession>
<evidence type="ECO:0000313" key="12">
    <source>
        <dbReference type="Proteomes" id="UP001200334"/>
    </source>
</evidence>
<dbReference type="Proteomes" id="UP001200334">
    <property type="component" value="Unassembled WGS sequence"/>
</dbReference>
<evidence type="ECO:0000256" key="8">
    <source>
        <dbReference type="HAMAP-Rule" id="MF_00137"/>
    </source>
</evidence>
<dbReference type="SUPFAM" id="SSF56104">
    <property type="entry name" value="SAICAR synthase-like"/>
    <property type="match status" value="1"/>
</dbReference>
<gene>
    <name evidence="8" type="primary">purC</name>
    <name evidence="10" type="ORF">DQL93_04170</name>
    <name evidence="11" type="ORF">LOB85_02450</name>
</gene>
<dbReference type="InterPro" id="IPR028923">
    <property type="entry name" value="SAICAR_synt/ADE2_N"/>
</dbReference>
<evidence type="ECO:0000256" key="5">
    <source>
        <dbReference type="ARBA" id="ARBA00022755"/>
    </source>
</evidence>
<sequence>MAELLYQGKTKEMWTTDDPEVLRAVYKDDATALDGLKHDVFQNKGELDAEISSLVFEYLMKHGVKTHFIKRLSKNEQLVKKVKMIDLEVVTRNIAAGSFCKRYGLKEEGEKLDTPVEELFMKSDALHDPLMNESDAIAFHLLTHEEHEQIWEISRQVNQLLTKLFADAGMLLVDFKVEFGTLPNGEVVLADEFSPDNCRLWDMETKDHMDKDVYRRQIGNLIDVYERVLARLKDALAKED</sequence>
<feature type="domain" description="SAICAR synthetase/ADE2 N-terminal" evidence="9">
    <location>
        <begin position="4"/>
        <end position="231"/>
    </location>
</feature>
<evidence type="ECO:0000256" key="6">
    <source>
        <dbReference type="ARBA" id="ARBA00022840"/>
    </source>
</evidence>
<dbReference type="NCBIfam" id="TIGR00081">
    <property type="entry name" value="purC"/>
    <property type="match status" value="1"/>
</dbReference>
<dbReference type="GO" id="GO:0005524">
    <property type="term" value="F:ATP binding"/>
    <property type="evidence" value="ECO:0007669"/>
    <property type="project" value="UniProtKB-KW"/>
</dbReference>
<evidence type="ECO:0000256" key="7">
    <source>
        <dbReference type="ARBA" id="ARBA00048475"/>
    </source>
</evidence>
<comment type="pathway">
    <text evidence="1 8">Purine metabolism; IMP biosynthesis via de novo pathway; 5-amino-1-(5-phospho-D-ribosyl)imidazole-4-carboxamide from 5-amino-1-(5-phospho-D-ribosyl)imidazole-4-carboxylate: step 1/2.</text>
</comment>
<dbReference type="FunFam" id="3.30.470.20:FF:000006">
    <property type="entry name" value="Phosphoribosylaminoimidazole-succinocarboxamide synthase"/>
    <property type="match status" value="1"/>
</dbReference>
<dbReference type="GO" id="GO:0006189">
    <property type="term" value="P:'de novo' IMP biosynthetic process"/>
    <property type="evidence" value="ECO:0007669"/>
    <property type="project" value="UniProtKB-UniRule"/>
</dbReference>
<dbReference type="GO" id="GO:0009236">
    <property type="term" value="P:cobalamin biosynthetic process"/>
    <property type="evidence" value="ECO:0007669"/>
    <property type="project" value="InterPro"/>
</dbReference>
<dbReference type="UniPathway" id="UPA00074">
    <property type="reaction ID" value="UER00131"/>
</dbReference>
<evidence type="ECO:0000256" key="3">
    <source>
        <dbReference type="ARBA" id="ARBA00022598"/>
    </source>
</evidence>
<keyword evidence="6 8" id="KW-0067">ATP-binding</keyword>
<dbReference type="Gene3D" id="3.30.470.20">
    <property type="entry name" value="ATP-grasp fold, B domain"/>
    <property type="match status" value="1"/>
</dbReference>
<dbReference type="InterPro" id="IPR001636">
    <property type="entry name" value="SAICAR_synth"/>
</dbReference>
<name>A0A061CHC4_LACDL</name>
<dbReference type="InterPro" id="IPR033934">
    <property type="entry name" value="SAICAR_synt_PurC"/>
</dbReference>
<organism evidence="10">
    <name type="scientific">Lactobacillus delbrueckii subsp. lactis</name>
    <dbReference type="NCBI Taxonomy" id="29397"/>
    <lineage>
        <taxon>Bacteria</taxon>
        <taxon>Bacillati</taxon>
        <taxon>Bacillota</taxon>
        <taxon>Bacilli</taxon>
        <taxon>Lactobacillales</taxon>
        <taxon>Lactobacillaceae</taxon>
        <taxon>Lactobacillus</taxon>
    </lineage>
</organism>
<dbReference type="Pfam" id="PF01259">
    <property type="entry name" value="SAICAR_synt"/>
    <property type="match status" value="1"/>
</dbReference>
<dbReference type="EC" id="6.3.2.6" evidence="8"/>
<dbReference type="PANTHER" id="PTHR43599">
    <property type="entry name" value="MULTIFUNCTIONAL PROTEIN ADE2"/>
    <property type="match status" value="1"/>
</dbReference>
<dbReference type="AlphaFoldDB" id="A0A061CHC4"/>
<dbReference type="PANTHER" id="PTHR43599:SF3">
    <property type="entry name" value="SI:DKEY-6E2.2"/>
    <property type="match status" value="1"/>
</dbReference>
<dbReference type="Gene3D" id="3.30.200.20">
    <property type="entry name" value="Phosphorylase Kinase, domain 1"/>
    <property type="match status" value="1"/>
</dbReference>
<dbReference type="CDD" id="cd01415">
    <property type="entry name" value="SAICAR_synt_PurC"/>
    <property type="match status" value="1"/>
</dbReference>
<dbReference type="EMBL" id="JAJNUY010000006">
    <property type="protein sequence ID" value="MCD5563021.1"/>
    <property type="molecule type" value="Genomic_DNA"/>
</dbReference>